<evidence type="ECO:0008006" key="4">
    <source>
        <dbReference type="Google" id="ProtNLM"/>
    </source>
</evidence>
<dbReference type="Proteomes" id="UP000204551">
    <property type="component" value="Chromosome"/>
</dbReference>
<sequence>MKNLTLLAVLLLGFASFAQIPSETSKFYLSDKEQPLLVINDDIIASVEVLRNVKTDNLTKLDISKDGVLSQTSLFPMDKKTKGIIRGDINIDLDTKTQSELNSFFGLNPTNDIYVNGYLLEDKEQTISTLSIKTIDLRKADGLILKTPSLNITIE</sequence>
<reference evidence="2 3" key="1">
    <citation type="submission" date="2017-07" db="EMBL/GenBank/DDBJ databases">
        <title>Genome Sequence of Arenibacter algicola Strain SMS7 Isolated from a culture of the Diatom Skeletonema marinoi.</title>
        <authorList>
            <person name="Topel M."/>
            <person name="Pinder M.I.M."/>
            <person name="Johansson O.N."/>
            <person name="Kourtchenko O."/>
            <person name="Godhe A."/>
            <person name="Clarke A.K."/>
        </authorList>
    </citation>
    <scope>NUCLEOTIDE SEQUENCE [LARGE SCALE GENOMIC DNA]</scope>
    <source>
        <strain evidence="2 3">SMS7</strain>
    </source>
</reference>
<organism evidence="2 3">
    <name type="scientific">Arenibacter algicola</name>
    <dbReference type="NCBI Taxonomy" id="616991"/>
    <lineage>
        <taxon>Bacteria</taxon>
        <taxon>Pseudomonadati</taxon>
        <taxon>Bacteroidota</taxon>
        <taxon>Flavobacteriia</taxon>
        <taxon>Flavobacteriales</taxon>
        <taxon>Flavobacteriaceae</taxon>
        <taxon>Arenibacter</taxon>
    </lineage>
</organism>
<dbReference type="KEGG" id="aalg:AREALGSMS7_00230"/>
<evidence type="ECO:0000313" key="3">
    <source>
        <dbReference type="Proteomes" id="UP000204551"/>
    </source>
</evidence>
<accession>A0A221URB6</accession>
<gene>
    <name evidence="2" type="ORF">AREALGSMS7_00230</name>
</gene>
<dbReference type="RefSeq" id="WP_093976933.1">
    <property type="nucleotide sequence ID" value="NZ_CP022515.1"/>
</dbReference>
<dbReference type="AlphaFoldDB" id="A0A221URB6"/>
<evidence type="ECO:0000313" key="2">
    <source>
        <dbReference type="EMBL" id="ASO03728.1"/>
    </source>
</evidence>
<dbReference type="EMBL" id="CP022515">
    <property type="protein sequence ID" value="ASO03728.1"/>
    <property type="molecule type" value="Genomic_DNA"/>
</dbReference>
<feature type="signal peptide" evidence="1">
    <location>
        <begin position="1"/>
        <end position="18"/>
    </location>
</feature>
<keyword evidence="1" id="KW-0732">Signal</keyword>
<proteinExistence type="predicted"/>
<protein>
    <recommendedName>
        <fullName evidence="4">Secreted protein</fullName>
    </recommendedName>
</protein>
<name>A0A221URB6_9FLAO</name>
<evidence type="ECO:0000256" key="1">
    <source>
        <dbReference type="SAM" id="SignalP"/>
    </source>
</evidence>
<feature type="chain" id="PRO_5013121246" description="Secreted protein" evidence="1">
    <location>
        <begin position="19"/>
        <end position="155"/>
    </location>
</feature>